<protein>
    <recommendedName>
        <fullName evidence="1">C-methyltransferase domain-containing protein</fullName>
    </recommendedName>
</protein>
<dbReference type="InterPro" id="IPR013691">
    <property type="entry name" value="MeTrfase_14"/>
</dbReference>
<evidence type="ECO:0000259" key="1">
    <source>
        <dbReference type="Pfam" id="PF08484"/>
    </source>
</evidence>
<dbReference type="Gene3D" id="3.40.50.720">
    <property type="entry name" value="NAD(P)-binding Rossmann-like Domain"/>
    <property type="match status" value="1"/>
</dbReference>
<evidence type="ECO:0000313" key="2">
    <source>
        <dbReference type="EMBL" id="CAH2394647.1"/>
    </source>
</evidence>
<evidence type="ECO:0000313" key="3">
    <source>
        <dbReference type="Proteomes" id="UP001152604"/>
    </source>
</evidence>
<keyword evidence="3" id="KW-1185">Reference proteome</keyword>
<organism evidence="2 3">
    <name type="scientific">Mesorhizobium ventifaucium</name>
    <dbReference type="NCBI Taxonomy" id="666020"/>
    <lineage>
        <taxon>Bacteria</taxon>
        <taxon>Pseudomonadati</taxon>
        <taxon>Pseudomonadota</taxon>
        <taxon>Alphaproteobacteria</taxon>
        <taxon>Hyphomicrobiales</taxon>
        <taxon>Phyllobacteriaceae</taxon>
        <taxon>Mesorhizobium</taxon>
    </lineage>
</organism>
<proteinExistence type="predicted"/>
<reference evidence="2" key="1">
    <citation type="submission" date="2022-03" db="EMBL/GenBank/DDBJ databases">
        <authorList>
            <person name="Brunel B."/>
        </authorList>
    </citation>
    <scope>NUCLEOTIDE SEQUENCE</scope>
    <source>
        <strain evidence="2">STM4922sample</strain>
    </source>
</reference>
<name>A0ABN8J936_9HYPH</name>
<dbReference type="Proteomes" id="UP001152604">
    <property type="component" value="Unassembled WGS sequence"/>
</dbReference>
<sequence length="152" mass="15996">MGTFTFPRSGVAPSYSTCGDATVTSISSSKQASRNRMTAGLSSPGGIDTLVRRFDQTYRDKVAGGAITHYLATRNREQTVVWGAGSKGITFVNVVPEGARISALVDDNPHKQGRFAPGTGTPVVGRESLRGRPCGRYCDEPALSGRSCPGGE</sequence>
<dbReference type="Pfam" id="PF08484">
    <property type="entry name" value="Methyltransf_14"/>
    <property type="match status" value="1"/>
</dbReference>
<feature type="domain" description="C-methyltransferase" evidence="1">
    <location>
        <begin position="73"/>
        <end position="130"/>
    </location>
</feature>
<accession>A0ABN8J936</accession>
<gene>
    <name evidence="2" type="ORF">MES4922_110091</name>
</gene>
<dbReference type="EMBL" id="CAKXZS010000003">
    <property type="protein sequence ID" value="CAH2394647.1"/>
    <property type="molecule type" value="Genomic_DNA"/>
</dbReference>
<comment type="caution">
    <text evidence="2">The sequence shown here is derived from an EMBL/GenBank/DDBJ whole genome shotgun (WGS) entry which is preliminary data.</text>
</comment>